<dbReference type="PROSITE" id="PS51904">
    <property type="entry name" value="GLYCOSYL_HYDROL_F25_2"/>
    <property type="match status" value="1"/>
</dbReference>
<evidence type="ECO:0000313" key="6">
    <source>
        <dbReference type="Proteomes" id="UP001500618"/>
    </source>
</evidence>
<keyword evidence="3" id="KW-0326">Glycosidase</keyword>
<gene>
    <name evidence="5" type="ORF">GCM10009765_20340</name>
</gene>
<keyword evidence="2" id="KW-0378">Hydrolase</keyword>
<dbReference type="RefSeq" id="WP_344309238.1">
    <property type="nucleotide sequence ID" value="NZ_BAAANY010000008.1"/>
</dbReference>
<evidence type="ECO:0000313" key="5">
    <source>
        <dbReference type="EMBL" id="GAA1670856.1"/>
    </source>
</evidence>
<keyword evidence="6" id="KW-1185">Reference proteome</keyword>
<dbReference type="InterPro" id="IPR018077">
    <property type="entry name" value="Glyco_hydro_fam25_subgr"/>
</dbReference>
<dbReference type="Proteomes" id="UP001500618">
    <property type="component" value="Unassembled WGS sequence"/>
</dbReference>
<sequence>MFGSSCPSSALQAGRVRGLRTVAGLVFAAAGLLLASAAPATAATGISHPDADHAGSGLAGTGSATVIQPLAASVKGMDVASYEGNVNWATAWKNGAKFAYAKATESTTYTNPYFAQQYNGSFTVGMIRGAYHFALPNKSGGAAQADYFVAHGGGWSKDGKTLPGAVDMEWNPYSGGDCYGLSTASMVSWIKAFSNEYHAKTTRYPVIYTATAWWSECTANKGNFSATNPLWLANYNGSPGTMPYHWGTYTIWQSADHGTFPGDQDVFNGAYDRLQALANG</sequence>
<dbReference type="CDD" id="cd06412">
    <property type="entry name" value="GH25_CH-type"/>
    <property type="match status" value="1"/>
</dbReference>
<dbReference type="SMART" id="SM00641">
    <property type="entry name" value="Glyco_25"/>
    <property type="match status" value="1"/>
</dbReference>
<comment type="similarity">
    <text evidence="1">Belongs to the glycosyl hydrolase 25 family.</text>
</comment>
<accession>A0ABP4SFE1</accession>
<proteinExistence type="inferred from homology"/>
<feature type="chain" id="PRO_5046968490" evidence="4">
    <location>
        <begin position="43"/>
        <end position="280"/>
    </location>
</feature>
<evidence type="ECO:0000256" key="4">
    <source>
        <dbReference type="SAM" id="SignalP"/>
    </source>
</evidence>
<evidence type="ECO:0000256" key="3">
    <source>
        <dbReference type="ARBA" id="ARBA00023295"/>
    </source>
</evidence>
<dbReference type="Gene3D" id="3.20.20.80">
    <property type="entry name" value="Glycosidases"/>
    <property type="match status" value="1"/>
</dbReference>
<dbReference type="EMBL" id="BAAANY010000008">
    <property type="protein sequence ID" value="GAA1670856.1"/>
    <property type="molecule type" value="Genomic_DNA"/>
</dbReference>
<protein>
    <submittedName>
        <fullName evidence="5">Lysozyme</fullName>
    </submittedName>
</protein>
<dbReference type="PANTHER" id="PTHR34135">
    <property type="entry name" value="LYSOZYME"/>
    <property type="match status" value="1"/>
</dbReference>
<evidence type="ECO:0000256" key="1">
    <source>
        <dbReference type="ARBA" id="ARBA00010646"/>
    </source>
</evidence>
<dbReference type="InterPro" id="IPR017853">
    <property type="entry name" value="GH"/>
</dbReference>
<organism evidence="5 6">
    <name type="scientific">Fodinicola feengrottensis</name>
    <dbReference type="NCBI Taxonomy" id="435914"/>
    <lineage>
        <taxon>Bacteria</taxon>
        <taxon>Bacillati</taxon>
        <taxon>Actinomycetota</taxon>
        <taxon>Actinomycetes</taxon>
        <taxon>Mycobacteriales</taxon>
        <taxon>Fodinicola</taxon>
    </lineage>
</organism>
<feature type="signal peptide" evidence="4">
    <location>
        <begin position="1"/>
        <end position="42"/>
    </location>
</feature>
<dbReference type="SUPFAM" id="SSF51445">
    <property type="entry name" value="(Trans)glycosidases"/>
    <property type="match status" value="1"/>
</dbReference>
<reference evidence="6" key="1">
    <citation type="journal article" date="2019" name="Int. J. Syst. Evol. Microbiol.">
        <title>The Global Catalogue of Microorganisms (GCM) 10K type strain sequencing project: providing services to taxonomists for standard genome sequencing and annotation.</title>
        <authorList>
            <consortium name="The Broad Institute Genomics Platform"/>
            <consortium name="The Broad Institute Genome Sequencing Center for Infectious Disease"/>
            <person name="Wu L."/>
            <person name="Ma J."/>
        </authorList>
    </citation>
    <scope>NUCLEOTIDE SEQUENCE [LARGE SCALE GENOMIC DNA]</scope>
    <source>
        <strain evidence="6">JCM 14718</strain>
    </source>
</reference>
<name>A0ABP4SFE1_9ACTN</name>
<dbReference type="Pfam" id="PF01183">
    <property type="entry name" value="Glyco_hydro_25"/>
    <property type="match status" value="1"/>
</dbReference>
<evidence type="ECO:0000256" key="2">
    <source>
        <dbReference type="ARBA" id="ARBA00022801"/>
    </source>
</evidence>
<comment type="caution">
    <text evidence="5">The sequence shown here is derived from an EMBL/GenBank/DDBJ whole genome shotgun (WGS) entry which is preliminary data.</text>
</comment>
<dbReference type="PANTHER" id="PTHR34135:SF2">
    <property type="entry name" value="LYSOZYME"/>
    <property type="match status" value="1"/>
</dbReference>
<dbReference type="InterPro" id="IPR002053">
    <property type="entry name" value="Glyco_hydro_25"/>
</dbReference>
<keyword evidence="4" id="KW-0732">Signal</keyword>